<comment type="similarity">
    <text evidence="1">Belongs to the ATP-dependent AMP-binding enzyme family.</text>
</comment>
<dbReference type="PANTHER" id="PTHR24095">
    <property type="entry name" value="ACETYL-COENZYME A SYNTHETASE"/>
    <property type="match status" value="1"/>
</dbReference>
<feature type="domain" description="AMP-dependent synthetase/ligase" evidence="7">
    <location>
        <begin position="64"/>
        <end position="446"/>
    </location>
</feature>
<dbReference type="NCBIfam" id="NF001208">
    <property type="entry name" value="PRK00174.1"/>
    <property type="match status" value="2"/>
</dbReference>
<feature type="domain" description="Acetyl-coenzyme A synthetase N-terminal" evidence="9">
    <location>
        <begin position="658"/>
        <end position="714"/>
    </location>
</feature>
<dbReference type="FunFam" id="3.40.50.12780:FF:000001">
    <property type="entry name" value="Acetyl-coenzyme A synthetase"/>
    <property type="match status" value="1"/>
</dbReference>
<feature type="domain" description="AMP-binding enzyme C-terminal" evidence="8">
    <location>
        <begin position="510"/>
        <end position="589"/>
    </location>
</feature>
<evidence type="ECO:0000313" key="10">
    <source>
        <dbReference type="EMBL" id="NGZ90902.1"/>
    </source>
</evidence>
<evidence type="ECO:0000259" key="7">
    <source>
        <dbReference type="Pfam" id="PF00501"/>
    </source>
</evidence>
<gene>
    <name evidence="10" type="primary">acs</name>
    <name evidence="10" type="ORF">G7034_11645</name>
</gene>
<dbReference type="InterPro" id="IPR032387">
    <property type="entry name" value="ACAS_N"/>
</dbReference>
<dbReference type="FunFam" id="3.40.50.12780:FF:000011">
    <property type="entry name" value="Acetyl-coenzyme A synthetase 2-like, mitochondrial"/>
    <property type="match status" value="1"/>
</dbReference>
<evidence type="ECO:0000256" key="4">
    <source>
        <dbReference type="ARBA" id="ARBA00022840"/>
    </source>
</evidence>
<dbReference type="EMBL" id="JAANAS010000116">
    <property type="protein sequence ID" value="NGZ90902.1"/>
    <property type="molecule type" value="Genomic_DNA"/>
</dbReference>
<accession>A0A967AEM7</accession>
<dbReference type="InterPro" id="IPR000873">
    <property type="entry name" value="AMP-dep_synth/lig_dom"/>
</dbReference>
<comment type="caution">
    <text evidence="10">The sequence shown here is derived from an EMBL/GenBank/DDBJ whole genome shotgun (WGS) entry which is preliminary data.</text>
</comment>
<sequence length="1285" mass="143589">MKYTDVFQKSVENPAQFWLDQAKHINWFKAPTKALEQTEEGIFHWFPDGETNLSYLCIDQHVEAGHGDEVAVIYDSAVRQKQIKYTYKQVQEKVAKLAGGLKAMGVEKGDRVVIYMPMISHSLFSMLACARIGAIHSVVFGGFAPDELAMRIDDAKPKVIITATSGIEVNRLIAYKPMVDEAIEKSQHEVEKVIVFNRKLGVEFEEKPYDVDYVNLIENSEPVSPVALKSSDPSYILYTSGTTGTPKGVVRDTGGYAVGLKYSMQNIYGTKPGDVFWAASDVGWVVGHSYIVYAPMIHRNTTIIYEGKPVRTPDAGAFWRVIEDHKVNVMFTAPTAFRAIKKEDPKGNLIKKYDISSLKYQFLAGERCDEATLKWAEEKLQIPVIDHWWQTESGWSIVANFMGLDPQPVKVGSAGKAVPGYQLEVLNKEGEVLPAGEEGYICSKLPLPPGFMQTLWNNHERYKNGYLSKFPGYYFSGDGGYIDEDGYVFITGRIDDVINVSGHRLSTSSLEEVVAMHPAVAECAVVGMENDLKGQIPLALVVAKTGEEGYESYKLETEVIQMVRDSVGPIASLKNVVMVKRLPKTRSGKILRRTLRKIVDGKTYTIPSTIEEPMVISEIIETLSQEKVGVFKGDKQVVVNSLKALTKSYYNIDSLAKYIDVYRISQNDPETFWSTIAERNFVWQKKWDKVLDWNPEEAKVTWFEGAKLNITENAIDRHLKTRANKTAIIWEPNNPEEEEQRISYKELSERVNKMANVLKANGIQKGDRVCIYLPMIPELAIATLACARIGAVHSVVFAGFSASALASRVNDSDCKMVITSDGSYRGSKSIDLKGIVDEALETTPSVETCLVAKRTFAKIEMKKGRDVWLHDELKKVDKNCAPEVMDAEDLLFILYTSGSTGTPKGMVHTTAGYMVYSAFSFKNVFQYKENDVYWCTADIGWITGHSYIVYGPLLNGATTLMFEGVPSYPDFGRFWEIVEKYKVNQFYTAPTAIRALAKQDIEFVNKYDISSLKVLGSVGEPINEEAWNWYNENIGKKKCPIVDTWWQTETGGIMISPIPFVTPTKPTYATLPLPGIQPSLMDEKGAEMEGNSVSGRLCIKHPWPSMARTVYGNHQRYKDTYFSAFKGNYFTGDGALRDEVGYYRITGRVDDVIIVSGHNLGTAPIEDAINEHPAVAESAIIGFPHNVKGNALSGFIILKTDGEGRDKENLSKEINQLISSKIGPIAKLDRIHFVSGLPKTRSGKIMRRIMRKVSANEADQIGDVSTLLDPSIVDEIKEKVKPYLS</sequence>
<organism evidence="10 11">
    <name type="scientific">Psychroflexus maritimus</name>
    <dbReference type="NCBI Taxonomy" id="2714865"/>
    <lineage>
        <taxon>Bacteria</taxon>
        <taxon>Pseudomonadati</taxon>
        <taxon>Bacteroidota</taxon>
        <taxon>Flavobacteriia</taxon>
        <taxon>Flavobacteriales</taxon>
        <taxon>Flavobacteriaceae</taxon>
        <taxon>Psychroflexus</taxon>
    </lineage>
</organism>
<reference evidence="10" key="1">
    <citation type="submission" date="2020-03" db="EMBL/GenBank/DDBJ databases">
        <title>Psychroflexus Maritimus sp. nov., isolate from marine sediment.</title>
        <authorList>
            <person name="Zhong Y.-L."/>
        </authorList>
    </citation>
    <scope>NUCLEOTIDE SEQUENCE</scope>
    <source>
        <strain evidence="10">C1</strain>
    </source>
</reference>
<feature type="domain" description="AMP-binding enzyme C-terminal" evidence="8">
    <location>
        <begin position="1165"/>
        <end position="1244"/>
    </location>
</feature>
<feature type="domain" description="Acetyl-coenzyme A synthetase N-terminal" evidence="9">
    <location>
        <begin position="3"/>
        <end position="57"/>
    </location>
</feature>
<evidence type="ECO:0000313" key="11">
    <source>
        <dbReference type="Proteomes" id="UP000643701"/>
    </source>
</evidence>
<dbReference type="Proteomes" id="UP000643701">
    <property type="component" value="Unassembled WGS sequence"/>
</dbReference>
<dbReference type="Gene3D" id="3.40.50.12780">
    <property type="entry name" value="N-terminal domain of ligase-like"/>
    <property type="match status" value="2"/>
</dbReference>
<feature type="domain" description="AMP-dependent synthetase/ligase" evidence="7">
    <location>
        <begin position="716"/>
        <end position="1103"/>
    </location>
</feature>
<dbReference type="Pfam" id="PF13193">
    <property type="entry name" value="AMP-binding_C"/>
    <property type="match status" value="2"/>
</dbReference>
<dbReference type="Gene3D" id="3.30.300.30">
    <property type="match status" value="2"/>
</dbReference>
<dbReference type="InterPro" id="IPR045851">
    <property type="entry name" value="AMP-bd_C_sf"/>
</dbReference>
<dbReference type="InterPro" id="IPR020845">
    <property type="entry name" value="AMP-binding_CS"/>
</dbReference>
<keyword evidence="4" id="KW-0067">ATP-binding</keyword>
<dbReference type="NCBIfam" id="TIGR02188">
    <property type="entry name" value="Ac_CoA_lig_AcsA"/>
    <property type="match status" value="1"/>
</dbReference>
<dbReference type="PANTHER" id="PTHR24095:SF14">
    <property type="entry name" value="ACETYL-COENZYME A SYNTHETASE 1"/>
    <property type="match status" value="1"/>
</dbReference>
<dbReference type="Pfam" id="PF00501">
    <property type="entry name" value="AMP-binding"/>
    <property type="match status" value="2"/>
</dbReference>
<dbReference type="RefSeq" id="WP_166401129.1">
    <property type="nucleotide sequence ID" value="NZ_JAANAS010000116.1"/>
</dbReference>
<evidence type="ECO:0000256" key="5">
    <source>
        <dbReference type="ARBA" id="ARBA00022990"/>
    </source>
</evidence>
<evidence type="ECO:0000259" key="9">
    <source>
        <dbReference type="Pfam" id="PF16177"/>
    </source>
</evidence>
<dbReference type="InterPro" id="IPR025110">
    <property type="entry name" value="AMP-bd_C"/>
</dbReference>
<keyword evidence="11" id="KW-1185">Reference proteome</keyword>
<dbReference type="InterPro" id="IPR011904">
    <property type="entry name" value="Ac_CoA_lig"/>
</dbReference>
<name>A0A967AEM7_9FLAO</name>
<proteinExistence type="inferred from homology"/>
<dbReference type="GO" id="GO:0016208">
    <property type="term" value="F:AMP binding"/>
    <property type="evidence" value="ECO:0007669"/>
    <property type="project" value="InterPro"/>
</dbReference>
<dbReference type="GO" id="GO:0070013">
    <property type="term" value="C:intracellular organelle lumen"/>
    <property type="evidence" value="ECO:0007669"/>
    <property type="project" value="UniProtKB-ARBA"/>
</dbReference>
<protein>
    <recommendedName>
        <fullName evidence="6">Acetate--CoA ligase</fullName>
        <ecNumber evidence="6">6.2.1.1</ecNumber>
    </recommendedName>
</protein>
<dbReference type="GO" id="GO:0019427">
    <property type="term" value="P:acetyl-CoA biosynthetic process from acetate"/>
    <property type="evidence" value="ECO:0007669"/>
    <property type="project" value="UniProtKB-UniRule"/>
</dbReference>
<dbReference type="CDD" id="cd05966">
    <property type="entry name" value="ACS"/>
    <property type="match status" value="1"/>
</dbReference>
<dbReference type="SUPFAM" id="SSF56801">
    <property type="entry name" value="Acetyl-CoA synthetase-like"/>
    <property type="match status" value="2"/>
</dbReference>
<evidence type="ECO:0000259" key="8">
    <source>
        <dbReference type="Pfam" id="PF13193"/>
    </source>
</evidence>
<dbReference type="Pfam" id="PF16177">
    <property type="entry name" value="ACAS_N"/>
    <property type="match status" value="2"/>
</dbReference>
<dbReference type="InterPro" id="IPR042099">
    <property type="entry name" value="ANL_N_sf"/>
</dbReference>
<keyword evidence="3" id="KW-0547">Nucleotide-binding</keyword>
<evidence type="ECO:0000256" key="2">
    <source>
        <dbReference type="ARBA" id="ARBA00022598"/>
    </source>
</evidence>
<dbReference type="EC" id="6.2.1.1" evidence="6"/>
<dbReference type="GO" id="GO:0005524">
    <property type="term" value="F:ATP binding"/>
    <property type="evidence" value="ECO:0007669"/>
    <property type="project" value="UniProtKB-KW"/>
</dbReference>
<evidence type="ECO:0000256" key="6">
    <source>
        <dbReference type="NCBIfam" id="TIGR02188"/>
    </source>
</evidence>
<keyword evidence="5" id="KW-0007">Acetylation</keyword>
<keyword evidence="2 10" id="KW-0436">Ligase</keyword>
<evidence type="ECO:0000256" key="1">
    <source>
        <dbReference type="ARBA" id="ARBA00006432"/>
    </source>
</evidence>
<dbReference type="GO" id="GO:0003987">
    <property type="term" value="F:acetate-CoA ligase activity"/>
    <property type="evidence" value="ECO:0007669"/>
    <property type="project" value="UniProtKB-UniRule"/>
</dbReference>
<evidence type="ECO:0000256" key="3">
    <source>
        <dbReference type="ARBA" id="ARBA00022741"/>
    </source>
</evidence>
<dbReference type="PROSITE" id="PS00455">
    <property type="entry name" value="AMP_BINDING"/>
    <property type="match status" value="2"/>
</dbReference>